<organism evidence="1">
    <name type="scientific">Oryza meridionalis</name>
    <dbReference type="NCBI Taxonomy" id="40149"/>
    <lineage>
        <taxon>Eukaryota</taxon>
        <taxon>Viridiplantae</taxon>
        <taxon>Streptophyta</taxon>
        <taxon>Embryophyta</taxon>
        <taxon>Tracheophyta</taxon>
        <taxon>Spermatophyta</taxon>
        <taxon>Magnoliopsida</taxon>
        <taxon>Liliopsida</taxon>
        <taxon>Poales</taxon>
        <taxon>Poaceae</taxon>
        <taxon>BOP clade</taxon>
        <taxon>Oryzoideae</taxon>
        <taxon>Oryzeae</taxon>
        <taxon>Oryzinae</taxon>
        <taxon>Oryza</taxon>
    </lineage>
</organism>
<dbReference type="AlphaFoldDB" id="A0A0E0F461"/>
<reference evidence="1" key="1">
    <citation type="submission" date="2015-04" db="UniProtKB">
        <authorList>
            <consortium name="EnsemblPlants"/>
        </authorList>
    </citation>
    <scope>IDENTIFICATION</scope>
</reference>
<protein>
    <submittedName>
        <fullName evidence="1">Uncharacterized protein</fullName>
    </submittedName>
</protein>
<dbReference type="Proteomes" id="UP000008021">
    <property type="component" value="Chromosome 11"/>
</dbReference>
<accession>A0A0E0F461</accession>
<name>A0A0E0F461_9ORYZ</name>
<reference evidence="1" key="2">
    <citation type="submission" date="2018-05" db="EMBL/GenBank/DDBJ databases">
        <title>OmerRS3 (Oryza meridionalis Reference Sequence Version 3).</title>
        <authorList>
            <person name="Zhang J."/>
            <person name="Kudrna D."/>
            <person name="Lee S."/>
            <person name="Talag J."/>
            <person name="Welchert J."/>
            <person name="Wing R.A."/>
        </authorList>
    </citation>
    <scope>NUCLEOTIDE SEQUENCE [LARGE SCALE GENOMIC DNA]</scope>
    <source>
        <strain evidence="1">cv. OR44</strain>
    </source>
</reference>
<dbReference type="Gramene" id="OMERI11G07020.3">
    <property type="protein sequence ID" value="OMERI11G07020.3"/>
    <property type="gene ID" value="OMERI11G07020"/>
</dbReference>
<proteinExistence type="predicted"/>
<keyword evidence="2" id="KW-1185">Reference proteome</keyword>
<sequence>MFAGLVYSTGKLSTNLTRYCTYRYCNSDNDCMSPESDPDNPKLDSLLQTIREKRERKSLVET</sequence>
<evidence type="ECO:0000313" key="1">
    <source>
        <dbReference type="EnsemblPlants" id="OMERI11G07020.3"/>
    </source>
</evidence>
<evidence type="ECO:0000313" key="2">
    <source>
        <dbReference type="Proteomes" id="UP000008021"/>
    </source>
</evidence>
<dbReference type="EnsemblPlants" id="OMERI11G07020.3">
    <property type="protein sequence ID" value="OMERI11G07020.3"/>
    <property type="gene ID" value="OMERI11G07020"/>
</dbReference>
<dbReference type="HOGENOM" id="CLU_2907937_0_0_1"/>